<dbReference type="AlphaFoldDB" id="A0A370D8V5"/>
<feature type="domain" description="DUF4401" evidence="2">
    <location>
        <begin position="31"/>
        <end position="347"/>
    </location>
</feature>
<sequence>MSSDNSELWLKLKTLNYVTGDSPDSLDIESPWYVRLMTGFAAWIAALFMLGFLGMLFESILDNGEAAISIGCIMMLTSYLIFKNKKNNDFINQFSLVFSFSGQILFIIGVIEIEDTFGSNTWFYIFILQACLALFMPNYVHRVSSSFFSAIALSMAMTHNNIVFLQSAILISISSYIWINEFKWFDKHSTLIPISYGLTLALIYQESTNVFFDDFNELFRNLHSIEETLLFPWAGELLIGLSLLFVVWQLLIRHNIRISNRISIASFIGAILLILISLKATGITVGITILILGYANGNRILMALGISALLFYMSSYYYLLDNTLYEKSQLLAILGIFLLTARWLMTYLSSTKTLKGSENEN</sequence>
<keyword evidence="1" id="KW-0812">Transmembrane</keyword>
<feature type="transmembrane region" description="Helical" evidence="1">
    <location>
        <begin position="94"/>
        <end position="111"/>
    </location>
</feature>
<keyword evidence="4" id="KW-1185">Reference proteome</keyword>
<feature type="transmembrane region" description="Helical" evidence="1">
    <location>
        <begin position="123"/>
        <end position="140"/>
    </location>
</feature>
<keyword evidence="1" id="KW-1133">Transmembrane helix</keyword>
<feature type="transmembrane region" description="Helical" evidence="1">
    <location>
        <begin position="300"/>
        <end position="319"/>
    </location>
</feature>
<dbReference type="EMBL" id="QFXC01000014">
    <property type="protein sequence ID" value="RDH80794.1"/>
    <property type="molecule type" value="Genomic_DNA"/>
</dbReference>
<feature type="transmembrane region" description="Helical" evidence="1">
    <location>
        <begin position="66"/>
        <end position="82"/>
    </location>
</feature>
<feature type="transmembrane region" description="Helical" evidence="1">
    <location>
        <begin position="331"/>
        <end position="349"/>
    </location>
</feature>
<feature type="transmembrane region" description="Helical" evidence="1">
    <location>
        <begin position="161"/>
        <end position="179"/>
    </location>
</feature>
<proteinExistence type="predicted"/>
<protein>
    <recommendedName>
        <fullName evidence="2">DUF4401 domain-containing protein</fullName>
    </recommendedName>
</protein>
<dbReference type="Proteomes" id="UP000254266">
    <property type="component" value="Unassembled WGS sequence"/>
</dbReference>
<organism evidence="3 4">
    <name type="scientific">endosymbiont of Galathealinum brachiosum</name>
    <dbReference type="NCBI Taxonomy" id="2200906"/>
    <lineage>
        <taxon>Bacteria</taxon>
        <taxon>Pseudomonadati</taxon>
        <taxon>Pseudomonadota</taxon>
        <taxon>Gammaproteobacteria</taxon>
        <taxon>sulfur-oxidizing symbionts</taxon>
    </lineage>
</organism>
<feature type="transmembrane region" description="Helical" evidence="1">
    <location>
        <begin position="40"/>
        <end position="60"/>
    </location>
</feature>
<dbReference type="Pfam" id="PF14351">
    <property type="entry name" value="DUF4401"/>
    <property type="match status" value="1"/>
</dbReference>
<name>A0A370D8V5_9GAMM</name>
<comment type="caution">
    <text evidence="3">The sequence shown here is derived from an EMBL/GenBank/DDBJ whole genome shotgun (WGS) entry which is preliminary data.</text>
</comment>
<evidence type="ECO:0000256" key="1">
    <source>
        <dbReference type="SAM" id="Phobius"/>
    </source>
</evidence>
<dbReference type="InterPro" id="IPR025513">
    <property type="entry name" value="DUF4401"/>
</dbReference>
<keyword evidence="1" id="KW-0472">Membrane</keyword>
<gene>
    <name evidence="3" type="ORF">DIZ80_17375</name>
</gene>
<accession>A0A370D8V5</accession>
<feature type="transmembrane region" description="Helical" evidence="1">
    <location>
        <begin position="264"/>
        <end position="294"/>
    </location>
</feature>
<reference evidence="3 4" key="1">
    <citation type="journal article" date="2018" name="ISME J.">
        <title>Endosymbiont genomes yield clues of tubeworm success.</title>
        <authorList>
            <person name="Li Y."/>
            <person name="Liles M.R."/>
            <person name="Halanych K.M."/>
        </authorList>
    </citation>
    <scope>NUCLEOTIDE SEQUENCE [LARGE SCALE GENOMIC DNA]</scope>
    <source>
        <strain evidence="3">A1464</strain>
    </source>
</reference>
<evidence type="ECO:0000259" key="2">
    <source>
        <dbReference type="Pfam" id="PF14351"/>
    </source>
</evidence>
<feature type="transmembrane region" description="Helical" evidence="1">
    <location>
        <begin position="230"/>
        <end position="252"/>
    </location>
</feature>
<evidence type="ECO:0000313" key="4">
    <source>
        <dbReference type="Proteomes" id="UP000254266"/>
    </source>
</evidence>
<evidence type="ECO:0000313" key="3">
    <source>
        <dbReference type="EMBL" id="RDH80794.1"/>
    </source>
</evidence>